<protein>
    <submittedName>
        <fullName evidence="2">Uncharacterized protein</fullName>
    </submittedName>
</protein>
<accession>L0DRS0</accession>
<keyword evidence="1" id="KW-0812">Transmembrane</keyword>
<keyword evidence="3" id="KW-1185">Reference proteome</keyword>
<evidence type="ECO:0000313" key="3">
    <source>
        <dbReference type="Proteomes" id="UP000010798"/>
    </source>
</evidence>
<sequence>MRWKNRRQRPKDLISASEMACYDYCAEQWRLEYGLGLEPANGKSLAAGDRHHARKAVAERVAGGSIRLGRALVLLAALGLLLWLAFTR</sequence>
<proteinExistence type="predicted"/>
<organism evidence="2 3">
    <name type="scientific">Singulisphaera acidiphila (strain ATCC BAA-1392 / DSM 18658 / VKM B-2454 / MOB10)</name>
    <dbReference type="NCBI Taxonomy" id="886293"/>
    <lineage>
        <taxon>Bacteria</taxon>
        <taxon>Pseudomonadati</taxon>
        <taxon>Planctomycetota</taxon>
        <taxon>Planctomycetia</taxon>
        <taxon>Isosphaerales</taxon>
        <taxon>Isosphaeraceae</taxon>
        <taxon>Singulisphaera</taxon>
    </lineage>
</organism>
<keyword evidence="1" id="KW-0472">Membrane</keyword>
<keyword evidence="1" id="KW-1133">Transmembrane helix</keyword>
<evidence type="ECO:0000313" key="2">
    <source>
        <dbReference type="EMBL" id="AGA31708.1"/>
    </source>
</evidence>
<evidence type="ECO:0000256" key="1">
    <source>
        <dbReference type="SAM" id="Phobius"/>
    </source>
</evidence>
<dbReference type="EMBL" id="CP003367">
    <property type="protein sequence ID" value="AGA31708.1"/>
    <property type="molecule type" value="Genomic_DNA"/>
</dbReference>
<keyword evidence="2" id="KW-0614">Plasmid</keyword>
<dbReference type="Proteomes" id="UP000010798">
    <property type="component" value="Plasmid pSINAC03"/>
</dbReference>
<gene>
    <name evidence="2" type="ordered locus">Sinac_7680</name>
</gene>
<dbReference type="KEGG" id="saci:Sinac_7680"/>
<reference evidence="2 3" key="1">
    <citation type="submission" date="2012-02" db="EMBL/GenBank/DDBJ databases">
        <title>Complete sequence of plasmid 3 of Singulisphaera acidiphila DSM 18658.</title>
        <authorList>
            <consortium name="US DOE Joint Genome Institute (JGI-PGF)"/>
            <person name="Lucas S."/>
            <person name="Copeland A."/>
            <person name="Lapidus A."/>
            <person name="Glavina del Rio T."/>
            <person name="Dalin E."/>
            <person name="Tice H."/>
            <person name="Bruce D."/>
            <person name="Goodwin L."/>
            <person name="Pitluck S."/>
            <person name="Peters L."/>
            <person name="Ovchinnikova G."/>
            <person name="Chertkov O."/>
            <person name="Kyrpides N."/>
            <person name="Mavromatis K."/>
            <person name="Ivanova N."/>
            <person name="Brettin T."/>
            <person name="Detter J.C."/>
            <person name="Han C."/>
            <person name="Larimer F."/>
            <person name="Land M."/>
            <person name="Hauser L."/>
            <person name="Markowitz V."/>
            <person name="Cheng J.-F."/>
            <person name="Hugenholtz P."/>
            <person name="Woyke T."/>
            <person name="Wu D."/>
            <person name="Tindall B."/>
            <person name="Pomrenke H."/>
            <person name="Brambilla E."/>
            <person name="Klenk H.-P."/>
            <person name="Eisen J.A."/>
        </authorList>
    </citation>
    <scope>NUCLEOTIDE SEQUENCE [LARGE SCALE GENOMIC DNA]</scope>
    <source>
        <strain evidence="3">ATCC BAA-1392 / DSM 18658 / VKM B-2454 / MOB10</strain>
        <plasmid evidence="2 3">pSINAC03</plasmid>
    </source>
</reference>
<geneLocation type="plasmid" evidence="2 3">
    <name>pSINAC03</name>
</geneLocation>
<name>L0DRS0_SINAD</name>
<dbReference type="OrthoDB" id="290413at2"/>
<dbReference type="RefSeq" id="WP_015250768.1">
    <property type="nucleotide sequence ID" value="NC_019895.1"/>
</dbReference>
<feature type="transmembrane region" description="Helical" evidence="1">
    <location>
        <begin position="68"/>
        <end position="86"/>
    </location>
</feature>
<dbReference type="AlphaFoldDB" id="L0DRS0"/>
<dbReference type="HOGENOM" id="CLU_2467337_0_0_0"/>